<comment type="pathway">
    <text evidence="6">Quinol/quinone metabolism; 1,4-dihydroxy-2-naphthoate biosynthesis; 1,4-dihydroxy-2-naphthoate from chorismate: step 2/7.</text>
</comment>
<evidence type="ECO:0000313" key="8">
    <source>
        <dbReference type="EMBL" id="RFA17042.1"/>
    </source>
</evidence>
<keyword evidence="4 6" id="KW-0786">Thiamine pyrophosphate</keyword>
<dbReference type="CDD" id="cd02009">
    <property type="entry name" value="TPP_SHCHC_synthase"/>
    <property type="match status" value="1"/>
</dbReference>
<evidence type="ECO:0000256" key="3">
    <source>
        <dbReference type="ARBA" id="ARBA00022842"/>
    </source>
</evidence>
<comment type="function">
    <text evidence="6">Catalyzes the thiamine diphosphate-dependent decarboxylation of 2-oxoglutarate and the subsequent addition of the resulting succinic semialdehyde-thiamine pyrophosphate anion to isochorismate to yield 2-succinyl-5-enolpyruvyl-6-hydroxy-3-cyclohexene-1-carboxylate (SEPHCHC).</text>
</comment>
<comment type="cofactor">
    <cofactor evidence="6">
        <name>Mg(2+)</name>
        <dbReference type="ChEBI" id="CHEBI:18420"/>
    </cofactor>
    <cofactor evidence="6">
        <name>Mn(2+)</name>
        <dbReference type="ChEBI" id="CHEBI:29035"/>
    </cofactor>
</comment>
<name>A0A3E0W3Z1_9MICO</name>
<evidence type="ECO:0000256" key="2">
    <source>
        <dbReference type="ARBA" id="ARBA00022723"/>
    </source>
</evidence>
<dbReference type="AlphaFoldDB" id="A0A3E0W3Z1"/>
<dbReference type="UniPathway" id="UPA01057">
    <property type="reaction ID" value="UER00164"/>
</dbReference>
<protein>
    <recommendedName>
        <fullName evidence="6">2-succinyl-5-enolpyruvyl-6-hydroxy-3-cyclohexene-1-carboxylate synthase</fullName>
        <shortName evidence="6">SEPHCHC synthase</shortName>
        <ecNumber evidence="6">2.2.1.9</ecNumber>
    </recommendedName>
    <alternativeName>
        <fullName evidence="6">Menaquinone biosynthesis protein MenD</fullName>
    </alternativeName>
</protein>
<dbReference type="HAMAP" id="MF_01659">
    <property type="entry name" value="MenD"/>
    <property type="match status" value="1"/>
</dbReference>
<dbReference type="SUPFAM" id="SSF52518">
    <property type="entry name" value="Thiamin diphosphate-binding fold (THDP-binding)"/>
    <property type="match status" value="2"/>
</dbReference>
<evidence type="ECO:0000313" key="9">
    <source>
        <dbReference type="Proteomes" id="UP000256541"/>
    </source>
</evidence>
<keyword evidence="6" id="KW-0474">Menaquinone biosynthesis</keyword>
<reference evidence="8 9" key="1">
    <citation type="submission" date="2017-04" db="EMBL/GenBank/DDBJ databases">
        <title>Comparative genome analysis of Subtercola boreus.</title>
        <authorList>
            <person name="Cho Y.-J."/>
            <person name="Cho A."/>
            <person name="Kim O.-S."/>
            <person name="Lee J.-I."/>
        </authorList>
    </citation>
    <scope>NUCLEOTIDE SEQUENCE [LARGE SCALE GENOMIC DNA]</scope>
    <source>
        <strain evidence="8 9">P27479</strain>
    </source>
</reference>
<dbReference type="GO" id="GO:0000287">
    <property type="term" value="F:magnesium ion binding"/>
    <property type="evidence" value="ECO:0007669"/>
    <property type="project" value="UniProtKB-UniRule"/>
</dbReference>
<comment type="cofactor">
    <cofactor evidence="6">
        <name>thiamine diphosphate</name>
        <dbReference type="ChEBI" id="CHEBI:58937"/>
    </cofactor>
    <text evidence="6">Binds 1 thiamine pyrophosphate per subunit.</text>
</comment>
<dbReference type="InterPro" id="IPR004433">
    <property type="entry name" value="MenaQ_synth_MenD"/>
</dbReference>
<gene>
    <name evidence="6" type="primary">menD</name>
    <name evidence="8" type="ORF">B7R22_01750</name>
</gene>
<dbReference type="GO" id="GO:0009234">
    <property type="term" value="P:menaquinone biosynthetic process"/>
    <property type="evidence" value="ECO:0007669"/>
    <property type="project" value="UniProtKB-UniRule"/>
</dbReference>
<accession>A0A3E0W3Z1</accession>
<evidence type="ECO:0000256" key="4">
    <source>
        <dbReference type="ARBA" id="ARBA00023052"/>
    </source>
</evidence>
<keyword evidence="5 6" id="KW-0464">Manganese</keyword>
<dbReference type="InterPro" id="IPR029061">
    <property type="entry name" value="THDP-binding"/>
</dbReference>
<dbReference type="GO" id="GO:0070204">
    <property type="term" value="F:2-succinyl-5-enolpyruvyl-6-hydroxy-3-cyclohexene-1-carboxylic-acid synthase activity"/>
    <property type="evidence" value="ECO:0007669"/>
    <property type="project" value="UniProtKB-UniRule"/>
</dbReference>
<keyword evidence="2 6" id="KW-0479">Metal-binding</keyword>
<evidence type="ECO:0000256" key="5">
    <source>
        <dbReference type="ARBA" id="ARBA00023211"/>
    </source>
</evidence>
<dbReference type="EC" id="2.2.1.9" evidence="6"/>
<keyword evidence="1 6" id="KW-0808">Transferase</keyword>
<organism evidence="8 9">
    <name type="scientific">Subtercola boreus</name>
    <dbReference type="NCBI Taxonomy" id="120213"/>
    <lineage>
        <taxon>Bacteria</taxon>
        <taxon>Bacillati</taxon>
        <taxon>Actinomycetota</taxon>
        <taxon>Actinomycetes</taxon>
        <taxon>Micrococcales</taxon>
        <taxon>Microbacteriaceae</taxon>
        <taxon>Subtercola</taxon>
    </lineage>
</organism>
<dbReference type="PANTHER" id="PTHR42916">
    <property type="entry name" value="2-SUCCINYL-5-ENOLPYRUVYL-6-HYDROXY-3-CYCLOHEXENE-1-CARBOXYLATE SYNTHASE"/>
    <property type="match status" value="1"/>
</dbReference>
<dbReference type="GO" id="GO:0030145">
    <property type="term" value="F:manganese ion binding"/>
    <property type="evidence" value="ECO:0007669"/>
    <property type="project" value="UniProtKB-UniRule"/>
</dbReference>
<dbReference type="Gene3D" id="3.40.50.1220">
    <property type="entry name" value="TPP-binding domain"/>
    <property type="match status" value="1"/>
</dbReference>
<dbReference type="Gene3D" id="3.40.50.970">
    <property type="match status" value="2"/>
</dbReference>
<dbReference type="InterPro" id="IPR012001">
    <property type="entry name" value="Thiamin_PyroP_enz_TPP-bd_dom"/>
</dbReference>
<feature type="domain" description="Thiamine pyrophosphate enzyme N-terminal TPP-binding" evidence="7">
    <location>
        <begin position="22"/>
        <end position="130"/>
    </location>
</feature>
<dbReference type="UniPathway" id="UPA00079"/>
<comment type="subunit">
    <text evidence="6">Homodimer.</text>
</comment>
<comment type="catalytic activity">
    <reaction evidence="6">
        <text>isochorismate + 2-oxoglutarate + H(+) = 5-enolpyruvoyl-6-hydroxy-2-succinyl-cyclohex-3-ene-1-carboxylate + CO2</text>
        <dbReference type="Rhea" id="RHEA:25593"/>
        <dbReference type="ChEBI" id="CHEBI:15378"/>
        <dbReference type="ChEBI" id="CHEBI:16526"/>
        <dbReference type="ChEBI" id="CHEBI:16810"/>
        <dbReference type="ChEBI" id="CHEBI:29780"/>
        <dbReference type="ChEBI" id="CHEBI:58818"/>
        <dbReference type="EC" id="2.2.1.9"/>
    </reaction>
</comment>
<evidence type="ECO:0000259" key="7">
    <source>
        <dbReference type="Pfam" id="PF02776"/>
    </source>
</evidence>
<dbReference type="EMBL" id="NBXB01000006">
    <property type="protein sequence ID" value="RFA17042.1"/>
    <property type="molecule type" value="Genomic_DNA"/>
</dbReference>
<evidence type="ECO:0000256" key="6">
    <source>
        <dbReference type="HAMAP-Rule" id="MF_01659"/>
    </source>
</evidence>
<dbReference type="OrthoDB" id="9791859at2"/>
<evidence type="ECO:0000256" key="1">
    <source>
        <dbReference type="ARBA" id="ARBA00022679"/>
    </source>
</evidence>
<dbReference type="PANTHER" id="PTHR42916:SF1">
    <property type="entry name" value="PROTEIN PHYLLO, CHLOROPLASTIC"/>
    <property type="match status" value="1"/>
</dbReference>
<dbReference type="RefSeq" id="WP_116410087.1">
    <property type="nucleotide sequence ID" value="NZ_NBXB01000006.1"/>
</dbReference>
<dbReference type="CDD" id="cd07037">
    <property type="entry name" value="TPP_PYR_MenD"/>
    <property type="match status" value="1"/>
</dbReference>
<comment type="pathway">
    <text evidence="6">Quinol/quinone metabolism; menaquinone biosynthesis.</text>
</comment>
<proteinExistence type="inferred from homology"/>
<keyword evidence="3 6" id="KW-0460">Magnesium</keyword>
<comment type="caution">
    <text evidence="8">The sequence shown here is derived from an EMBL/GenBank/DDBJ whole genome shotgun (WGS) entry which is preliminary data.</text>
</comment>
<sequence>MNAAAGPAGSPSSSPAADFSLAVLGELVALGVTDAVLTPGSRSQALALTLAELHRARMLDLQVRIDERVAGFTALGLGVETGRPAIVVTTSGTAVANLLPAVLEAHHSRVPMLLLTSDRPESMRGTAGNQTTWQPGMFGRFVRLAVDVPAPSGEAGEGALAARLAASAVEAALGTRTGNPGPVHLNLQLREPLSGTVPDLVALLASGEWMPGGGAGVLAESADVGESAGVAAPASGATARAVVVGATQSAAHGRSVANSAEDSAVAARSVFAEAAAADADGNINTPLALRRGPRTVVIGGHDAGPGAEELAHRGGWPLIAEPSSGSRFGRNLIVAYCELLNDADFGGRVERAIVFGHPTLSREVPALSLRDDVETIVVTPAAASVLPGEVVVDAYNPGHRVSAFVTAVEVASAGAAGTAGTAPVAGSDERDWLRSWVLASRAVLEEQNVDDPIPAPNIEFANSPDIAERRAYRLAETAALKATVTRRTLALAVWQATWPHDRLVLGASRLIRDLDRAVPGKNIRVHANRGLAGIDGTVSTAIGIALASQRDPATRHGVTRVLLGDLTLLHDAGALLFGTGEARPRIQLIVANDGGGTIFDTLEVAATADRAAFDRVMLTPQTVDLEALAKAYGWAYSRATTRVELDRALTAPLDGPALLEVPLPR</sequence>
<comment type="similarity">
    <text evidence="6">Belongs to the TPP enzyme family. MenD subfamily.</text>
</comment>
<dbReference type="GO" id="GO:0030976">
    <property type="term" value="F:thiamine pyrophosphate binding"/>
    <property type="evidence" value="ECO:0007669"/>
    <property type="project" value="UniProtKB-UniRule"/>
</dbReference>
<dbReference type="Pfam" id="PF02776">
    <property type="entry name" value="TPP_enzyme_N"/>
    <property type="match status" value="1"/>
</dbReference>
<dbReference type="Proteomes" id="UP000256541">
    <property type="component" value="Unassembled WGS sequence"/>
</dbReference>